<gene>
    <name evidence="2" type="ORF">T02_10951</name>
</gene>
<reference evidence="2 3" key="1">
    <citation type="submission" date="2015-05" db="EMBL/GenBank/DDBJ databases">
        <title>Evolution of Trichinella species and genotypes.</title>
        <authorList>
            <person name="Korhonen P.K."/>
            <person name="Edoardo P."/>
            <person name="Giuseppe L.R."/>
            <person name="Gasser R.B."/>
        </authorList>
    </citation>
    <scope>NUCLEOTIDE SEQUENCE [LARGE SCALE GENOMIC DNA]</scope>
    <source>
        <strain evidence="2">ISS10</strain>
    </source>
</reference>
<protein>
    <submittedName>
        <fullName evidence="2">Uncharacterized protein</fullName>
    </submittedName>
</protein>
<proteinExistence type="predicted"/>
<evidence type="ECO:0000313" key="2">
    <source>
        <dbReference type="EMBL" id="KRZ58249.1"/>
    </source>
</evidence>
<comment type="caution">
    <text evidence="2">The sequence shown here is derived from an EMBL/GenBank/DDBJ whole genome shotgun (WGS) entry which is preliminary data.</text>
</comment>
<feature type="region of interest" description="Disordered" evidence="1">
    <location>
        <begin position="38"/>
        <end position="59"/>
    </location>
</feature>
<accession>A0A0V1LFE3</accession>
<evidence type="ECO:0000313" key="3">
    <source>
        <dbReference type="Proteomes" id="UP000054721"/>
    </source>
</evidence>
<evidence type="ECO:0000256" key="1">
    <source>
        <dbReference type="SAM" id="MobiDB-lite"/>
    </source>
</evidence>
<keyword evidence="3" id="KW-1185">Reference proteome</keyword>
<organism evidence="2 3">
    <name type="scientific">Trichinella nativa</name>
    <dbReference type="NCBI Taxonomy" id="6335"/>
    <lineage>
        <taxon>Eukaryota</taxon>
        <taxon>Metazoa</taxon>
        <taxon>Ecdysozoa</taxon>
        <taxon>Nematoda</taxon>
        <taxon>Enoplea</taxon>
        <taxon>Dorylaimia</taxon>
        <taxon>Trichinellida</taxon>
        <taxon>Trichinellidae</taxon>
        <taxon>Trichinella</taxon>
    </lineage>
</organism>
<dbReference type="AlphaFoldDB" id="A0A0V1LFE3"/>
<name>A0A0V1LFE3_9BILA</name>
<dbReference type="EMBL" id="JYDW01000061">
    <property type="protein sequence ID" value="KRZ58249.1"/>
    <property type="molecule type" value="Genomic_DNA"/>
</dbReference>
<sequence>MAGTHAGPIASRAFLSESRNTDALPWSACDSRTPQLLPFSLPSGSALPQGRLRWRPHRQ</sequence>
<dbReference type="Proteomes" id="UP000054721">
    <property type="component" value="Unassembled WGS sequence"/>
</dbReference>